<gene>
    <name evidence="1" type="ORF">MENTE1834_LOCUS37193</name>
</gene>
<proteinExistence type="predicted"/>
<evidence type="ECO:0000313" key="2">
    <source>
        <dbReference type="Proteomes" id="UP001497535"/>
    </source>
</evidence>
<keyword evidence="2" id="KW-1185">Reference proteome</keyword>
<protein>
    <submittedName>
        <fullName evidence="1">Uncharacterized protein</fullName>
    </submittedName>
</protein>
<organism evidence="1 2">
    <name type="scientific">Meloidogyne enterolobii</name>
    <name type="common">Root-knot nematode worm</name>
    <name type="synonym">Meloidogyne mayaguensis</name>
    <dbReference type="NCBI Taxonomy" id="390850"/>
    <lineage>
        <taxon>Eukaryota</taxon>
        <taxon>Metazoa</taxon>
        <taxon>Ecdysozoa</taxon>
        <taxon>Nematoda</taxon>
        <taxon>Chromadorea</taxon>
        <taxon>Rhabditida</taxon>
        <taxon>Tylenchina</taxon>
        <taxon>Tylenchomorpha</taxon>
        <taxon>Tylenchoidea</taxon>
        <taxon>Meloidogynidae</taxon>
        <taxon>Meloidogyninae</taxon>
        <taxon>Meloidogyne</taxon>
    </lineage>
</organism>
<sequence length="52" mass="6072">MQSSIKDLSEIDPKWLEQIAPHYYEFGSDLQGTKRRKIDDNNFAEGRMANLN</sequence>
<reference evidence="1" key="1">
    <citation type="submission" date="2023-11" db="EMBL/GenBank/DDBJ databases">
        <authorList>
            <person name="Poullet M."/>
        </authorList>
    </citation>
    <scope>NUCLEOTIDE SEQUENCE</scope>
    <source>
        <strain evidence="1">E1834</strain>
    </source>
</reference>
<accession>A0ACB1AD70</accession>
<comment type="caution">
    <text evidence="1">The sequence shown here is derived from an EMBL/GenBank/DDBJ whole genome shotgun (WGS) entry which is preliminary data.</text>
</comment>
<dbReference type="Proteomes" id="UP001497535">
    <property type="component" value="Unassembled WGS sequence"/>
</dbReference>
<evidence type="ECO:0000313" key="1">
    <source>
        <dbReference type="EMBL" id="CAK5089481.1"/>
    </source>
</evidence>
<name>A0ACB1AD70_MELEN</name>
<dbReference type="EMBL" id="CAVMJV010000077">
    <property type="protein sequence ID" value="CAK5089481.1"/>
    <property type="molecule type" value="Genomic_DNA"/>
</dbReference>